<accession>A0A1M6NRV4</accession>
<feature type="transmembrane region" description="Helical" evidence="1">
    <location>
        <begin position="96"/>
        <end position="119"/>
    </location>
</feature>
<name>A0A1M6NRV4_9FIRM</name>
<evidence type="ECO:0000313" key="3">
    <source>
        <dbReference type="Proteomes" id="UP000243547"/>
    </source>
</evidence>
<dbReference type="RefSeq" id="WP_072907146.1">
    <property type="nucleotide sequence ID" value="NZ_FRAI01000011.1"/>
</dbReference>
<keyword evidence="1" id="KW-1133">Transmembrane helix</keyword>
<keyword evidence="1" id="KW-0812">Transmembrane</keyword>
<feature type="transmembrane region" description="Helical" evidence="1">
    <location>
        <begin position="214"/>
        <end position="234"/>
    </location>
</feature>
<feature type="transmembrane region" description="Helical" evidence="1">
    <location>
        <begin position="158"/>
        <end position="179"/>
    </location>
</feature>
<dbReference type="EMBL" id="FRAI01000011">
    <property type="protein sequence ID" value="SHJ98302.1"/>
    <property type="molecule type" value="Genomic_DNA"/>
</dbReference>
<feature type="transmembrane region" description="Helical" evidence="1">
    <location>
        <begin position="53"/>
        <end position="76"/>
    </location>
</feature>
<dbReference type="OrthoDB" id="1551065at2"/>
<protein>
    <submittedName>
        <fullName evidence="2">Fluoroquinolone transport system permease protein</fullName>
    </submittedName>
</protein>
<keyword evidence="3" id="KW-1185">Reference proteome</keyword>
<evidence type="ECO:0000313" key="2">
    <source>
        <dbReference type="EMBL" id="SHJ98302.1"/>
    </source>
</evidence>
<dbReference type="AlphaFoldDB" id="A0A1M6NRV4"/>
<dbReference type="STRING" id="1120989.SAMN02745227_01209"/>
<sequence length="239" mass="26732">MFKEFFASEIKKWVRDPLTAFMIFYPLFFSSLVRYVLPVIAEQSGFVLENYSDFILAATALITPLAYGALIAFSVLDDRDDHILTAIKVTPLNLNLFLAFRTLLATLLSFIATIFVLWFANITILPLGTTIAIALLNSLAAPMTTFFINAFANNKIEGFAVMKGFGMIIIIPVVSLIFIDKKEFIFAFAPGFWTAKALSVAIRGEGFLQLSFNGYYLGGLIYVISLILLSHKLFMKKIF</sequence>
<organism evidence="2 3">
    <name type="scientific">Anaerobranca californiensis DSM 14826</name>
    <dbReference type="NCBI Taxonomy" id="1120989"/>
    <lineage>
        <taxon>Bacteria</taxon>
        <taxon>Bacillati</taxon>
        <taxon>Bacillota</taxon>
        <taxon>Clostridia</taxon>
        <taxon>Eubacteriales</taxon>
        <taxon>Proteinivoracaceae</taxon>
        <taxon>Anaerobranca</taxon>
    </lineage>
</organism>
<feature type="transmembrane region" description="Helical" evidence="1">
    <location>
        <begin position="20"/>
        <end position="41"/>
    </location>
</feature>
<reference evidence="3" key="1">
    <citation type="submission" date="2016-11" db="EMBL/GenBank/DDBJ databases">
        <authorList>
            <person name="Varghese N."/>
            <person name="Submissions S."/>
        </authorList>
    </citation>
    <scope>NUCLEOTIDE SEQUENCE [LARGE SCALE GENOMIC DNA]</scope>
    <source>
        <strain evidence="3">DSM 14826</strain>
    </source>
</reference>
<keyword evidence="1" id="KW-0472">Membrane</keyword>
<gene>
    <name evidence="2" type="ORF">SAMN02745227_01209</name>
</gene>
<proteinExistence type="predicted"/>
<evidence type="ECO:0000256" key="1">
    <source>
        <dbReference type="SAM" id="Phobius"/>
    </source>
</evidence>
<dbReference type="Proteomes" id="UP000243547">
    <property type="component" value="Unassembled WGS sequence"/>
</dbReference>
<feature type="transmembrane region" description="Helical" evidence="1">
    <location>
        <begin position="131"/>
        <end position="152"/>
    </location>
</feature>